<keyword evidence="1" id="KW-0472">Membrane</keyword>
<keyword evidence="1" id="KW-1133">Transmembrane helix</keyword>
<feature type="transmembrane region" description="Helical" evidence="1">
    <location>
        <begin position="18"/>
        <end position="38"/>
    </location>
</feature>
<dbReference type="Gene3D" id="1.20.1730.10">
    <property type="entry name" value="Sodium/glucose cotransporter"/>
    <property type="match status" value="1"/>
</dbReference>
<dbReference type="OrthoDB" id="6132759at2759"/>
<comment type="caution">
    <text evidence="2">The sequence shown here is derived from an EMBL/GenBank/DDBJ whole genome shotgun (WGS) entry which is preliminary data.</text>
</comment>
<protein>
    <submittedName>
        <fullName evidence="2">Uncharacterized protein</fullName>
    </submittedName>
</protein>
<keyword evidence="3" id="KW-1185">Reference proteome</keyword>
<proteinExistence type="predicted"/>
<evidence type="ECO:0000256" key="1">
    <source>
        <dbReference type="SAM" id="Phobius"/>
    </source>
</evidence>
<evidence type="ECO:0000313" key="3">
    <source>
        <dbReference type="Proteomes" id="UP001148018"/>
    </source>
</evidence>
<feature type="transmembrane region" description="Helical" evidence="1">
    <location>
        <begin position="118"/>
        <end position="137"/>
    </location>
</feature>
<reference evidence="2" key="1">
    <citation type="submission" date="2022-07" db="EMBL/GenBank/DDBJ databases">
        <title>Chromosome-level genome of Muraenolepis orangiensis.</title>
        <authorList>
            <person name="Kim J."/>
        </authorList>
    </citation>
    <scope>NUCLEOTIDE SEQUENCE</scope>
    <source>
        <strain evidence="2">KU_S4_2022</strain>
        <tissue evidence="2">Muscle</tissue>
    </source>
</reference>
<dbReference type="AlphaFoldDB" id="A0A9Q0DLU1"/>
<accession>A0A9Q0DLU1</accession>
<dbReference type="GO" id="GO:0005886">
    <property type="term" value="C:plasma membrane"/>
    <property type="evidence" value="ECO:0007669"/>
    <property type="project" value="TreeGrafter"/>
</dbReference>
<dbReference type="InterPro" id="IPR038377">
    <property type="entry name" value="Na/Glc_symporter_sf"/>
</dbReference>
<dbReference type="GO" id="GO:0005412">
    <property type="term" value="F:D-glucose:sodium symporter activity"/>
    <property type="evidence" value="ECO:0007669"/>
    <property type="project" value="TreeGrafter"/>
</dbReference>
<dbReference type="PANTHER" id="PTHR11819:SF145">
    <property type="entry name" value="SODIUM_GLUCOSE COTRANSPORTER 2"/>
    <property type="match status" value="1"/>
</dbReference>
<keyword evidence="1" id="KW-0812">Transmembrane</keyword>
<evidence type="ECO:0000313" key="2">
    <source>
        <dbReference type="EMBL" id="KAJ3591045.1"/>
    </source>
</evidence>
<sequence length="195" mass="21551">MVWTLFTMDIWTLFTMDIWTLFTMDIWTLFTMDIWTLFTMDIWTRVRPQAAESKVMMAAQSGQLFDYIQSRVNEPGAFWGLMGGLSIGLCRMVPEFWFGTGSCLFPSACLPLVCGVHYLYFAVLFFCTSVLVQLVSYSTQPLEDQPVSGSISLSLWDLGVHPLPLSVGSGGTPSPSLCGIWGLSLSLSPTSGGTL</sequence>
<name>A0A9Q0DLU1_9TELE</name>
<dbReference type="Proteomes" id="UP001148018">
    <property type="component" value="Unassembled WGS sequence"/>
</dbReference>
<feature type="transmembrane region" description="Helical" evidence="1">
    <location>
        <begin position="77"/>
        <end position="98"/>
    </location>
</feature>
<organism evidence="2 3">
    <name type="scientific">Muraenolepis orangiensis</name>
    <name type="common">Patagonian moray cod</name>
    <dbReference type="NCBI Taxonomy" id="630683"/>
    <lineage>
        <taxon>Eukaryota</taxon>
        <taxon>Metazoa</taxon>
        <taxon>Chordata</taxon>
        <taxon>Craniata</taxon>
        <taxon>Vertebrata</taxon>
        <taxon>Euteleostomi</taxon>
        <taxon>Actinopterygii</taxon>
        <taxon>Neopterygii</taxon>
        <taxon>Teleostei</taxon>
        <taxon>Neoteleostei</taxon>
        <taxon>Acanthomorphata</taxon>
        <taxon>Zeiogadaria</taxon>
        <taxon>Gadariae</taxon>
        <taxon>Gadiformes</taxon>
        <taxon>Muraenolepidoidei</taxon>
        <taxon>Muraenolepididae</taxon>
        <taxon>Muraenolepis</taxon>
    </lineage>
</organism>
<dbReference type="PANTHER" id="PTHR11819">
    <property type="entry name" value="SOLUTE CARRIER FAMILY 5"/>
    <property type="match status" value="1"/>
</dbReference>
<gene>
    <name evidence="2" type="ORF">NHX12_008992</name>
</gene>
<dbReference type="EMBL" id="JANIIK010000114">
    <property type="protein sequence ID" value="KAJ3591045.1"/>
    <property type="molecule type" value="Genomic_DNA"/>
</dbReference>